<gene>
    <name evidence="2" type="ORF">GCM10007989_23000</name>
</gene>
<feature type="chain" id="PRO_5036712042" description="DUF3108 domain-containing protein" evidence="1">
    <location>
        <begin position="18"/>
        <end position="260"/>
    </location>
</feature>
<sequence>MARLAFLALFIPLATLAGTAAASAQVSANAQYIVTLGGINIARVSVDLDDDNRRYSLDASAEVAGLGSFVARGNASASAEGTISGNDLNSQHFELATRAGGETFDVSVDYAGGGVTAFKVEPPIPDYDRVPLERRHLTGVQDMLSAFVIRAPALSADVCQQNLRIFTGIERFDVAMRFARTEEATSPRTGYQGPVVLCTLDYRPISGHFENSEITSYLADTDRILLWYAPLGETGYFVPYRALIGTGAGDLSMVLTSLTN</sequence>
<dbReference type="InterPro" id="IPR021457">
    <property type="entry name" value="DUF3108"/>
</dbReference>
<proteinExistence type="predicted"/>
<reference evidence="2" key="2">
    <citation type="submission" date="2020-09" db="EMBL/GenBank/DDBJ databases">
        <authorList>
            <person name="Sun Q."/>
            <person name="Kim S."/>
        </authorList>
    </citation>
    <scope>NUCLEOTIDE SEQUENCE</scope>
    <source>
        <strain evidence="2">KCTC 32437</strain>
    </source>
</reference>
<organism evidence="2 3">
    <name type="scientific">Devosia pacifica</name>
    <dbReference type="NCBI Taxonomy" id="1335967"/>
    <lineage>
        <taxon>Bacteria</taxon>
        <taxon>Pseudomonadati</taxon>
        <taxon>Pseudomonadota</taxon>
        <taxon>Alphaproteobacteria</taxon>
        <taxon>Hyphomicrobiales</taxon>
        <taxon>Devosiaceae</taxon>
        <taxon>Devosia</taxon>
    </lineage>
</organism>
<dbReference type="RefSeq" id="WP_189425814.1">
    <property type="nucleotide sequence ID" value="NZ_BMZE01000002.1"/>
</dbReference>
<reference evidence="2" key="1">
    <citation type="journal article" date="2014" name="Int. J. Syst. Evol. Microbiol.">
        <title>Complete genome sequence of Corynebacterium casei LMG S-19264T (=DSM 44701T), isolated from a smear-ripened cheese.</title>
        <authorList>
            <consortium name="US DOE Joint Genome Institute (JGI-PGF)"/>
            <person name="Walter F."/>
            <person name="Albersmeier A."/>
            <person name="Kalinowski J."/>
            <person name="Ruckert C."/>
        </authorList>
    </citation>
    <scope>NUCLEOTIDE SEQUENCE</scope>
    <source>
        <strain evidence="2">KCTC 32437</strain>
    </source>
</reference>
<evidence type="ECO:0008006" key="4">
    <source>
        <dbReference type="Google" id="ProtNLM"/>
    </source>
</evidence>
<accession>A0A918VVF7</accession>
<keyword evidence="3" id="KW-1185">Reference proteome</keyword>
<dbReference type="AlphaFoldDB" id="A0A918VVF7"/>
<dbReference type="Proteomes" id="UP000646579">
    <property type="component" value="Unassembled WGS sequence"/>
</dbReference>
<name>A0A918VVF7_9HYPH</name>
<evidence type="ECO:0000313" key="3">
    <source>
        <dbReference type="Proteomes" id="UP000646579"/>
    </source>
</evidence>
<evidence type="ECO:0000256" key="1">
    <source>
        <dbReference type="SAM" id="SignalP"/>
    </source>
</evidence>
<comment type="caution">
    <text evidence="2">The sequence shown here is derived from an EMBL/GenBank/DDBJ whole genome shotgun (WGS) entry which is preliminary data.</text>
</comment>
<feature type="signal peptide" evidence="1">
    <location>
        <begin position="1"/>
        <end position="17"/>
    </location>
</feature>
<dbReference type="EMBL" id="BMZE01000002">
    <property type="protein sequence ID" value="GHA26606.1"/>
    <property type="molecule type" value="Genomic_DNA"/>
</dbReference>
<keyword evidence="1" id="KW-0732">Signal</keyword>
<dbReference type="Pfam" id="PF11306">
    <property type="entry name" value="DUF3108"/>
    <property type="match status" value="1"/>
</dbReference>
<evidence type="ECO:0000313" key="2">
    <source>
        <dbReference type="EMBL" id="GHA26606.1"/>
    </source>
</evidence>
<protein>
    <recommendedName>
        <fullName evidence="4">DUF3108 domain-containing protein</fullName>
    </recommendedName>
</protein>